<organism evidence="1 2">
    <name type="scientific">Fibrella rubiginis</name>
    <dbReference type="NCBI Taxonomy" id="2817060"/>
    <lineage>
        <taxon>Bacteria</taxon>
        <taxon>Pseudomonadati</taxon>
        <taxon>Bacteroidota</taxon>
        <taxon>Cytophagia</taxon>
        <taxon>Cytophagales</taxon>
        <taxon>Spirosomataceae</taxon>
        <taxon>Fibrella</taxon>
    </lineage>
</organism>
<protein>
    <submittedName>
        <fullName evidence="1">Uncharacterized protein</fullName>
    </submittedName>
</protein>
<name>A0A939K464_9BACT</name>
<accession>A0A939K464</accession>
<dbReference type="Proteomes" id="UP000664034">
    <property type="component" value="Unassembled WGS sequence"/>
</dbReference>
<reference evidence="1" key="1">
    <citation type="submission" date="2021-03" db="EMBL/GenBank/DDBJ databases">
        <title>Fibrella sp. HMF5335 genome sequencing and assembly.</title>
        <authorList>
            <person name="Kang H."/>
            <person name="Kim H."/>
            <person name="Bae S."/>
            <person name="Joh K."/>
        </authorList>
    </citation>
    <scope>NUCLEOTIDE SEQUENCE</scope>
    <source>
        <strain evidence="1">HMF5335</strain>
    </source>
</reference>
<evidence type="ECO:0000313" key="1">
    <source>
        <dbReference type="EMBL" id="MBO0938109.1"/>
    </source>
</evidence>
<proteinExistence type="predicted"/>
<sequence>MARTKYLPGQLQIDFLANFRQMLVSLGNAENLPHNEALFVRMTEQWESTRVLPADILFQKSPVEAVVYRLQKDELSQGQSRLRFPAELIAGELRGTPGLTGFSAKFREQGWIILPAELSGMYKNLFLNILAASIGLEHLYANRRELLDEAERVALASLLPEGEMKKFFGIKLSRFPDSFRSEVSTYFNLPFDYVLKRAQHMGAVSAEAVEEAAQPRTVRPGSLRKPVSSRAA</sequence>
<gene>
    <name evidence="1" type="ORF">J2I47_16275</name>
</gene>
<dbReference type="AlphaFoldDB" id="A0A939K464"/>
<evidence type="ECO:0000313" key="2">
    <source>
        <dbReference type="Proteomes" id="UP000664034"/>
    </source>
</evidence>
<dbReference type="EMBL" id="JAFMYV010000008">
    <property type="protein sequence ID" value="MBO0938109.1"/>
    <property type="molecule type" value="Genomic_DNA"/>
</dbReference>
<dbReference type="RefSeq" id="WP_207365643.1">
    <property type="nucleotide sequence ID" value="NZ_JAFMYV010000008.1"/>
</dbReference>
<comment type="caution">
    <text evidence="1">The sequence shown here is derived from an EMBL/GenBank/DDBJ whole genome shotgun (WGS) entry which is preliminary data.</text>
</comment>
<keyword evidence="2" id="KW-1185">Reference proteome</keyword>